<dbReference type="InterPro" id="IPR007379">
    <property type="entry name" value="Tim44-like_dom"/>
</dbReference>
<keyword evidence="1" id="KW-1133">Transmembrane helix</keyword>
<dbReference type="EMBL" id="CAFBMX010000010">
    <property type="protein sequence ID" value="CAB4941553.1"/>
    <property type="molecule type" value="Genomic_DNA"/>
</dbReference>
<name>A0A6J7JE98_9ZZZZ</name>
<evidence type="ECO:0000313" key="3">
    <source>
        <dbReference type="EMBL" id="CAB4941553.1"/>
    </source>
</evidence>
<dbReference type="InterPro" id="IPR032710">
    <property type="entry name" value="NTF2-like_dom_sf"/>
</dbReference>
<reference evidence="3" key="1">
    <citation type="submission" date="2020-05" db="EMBL/GenBank/DDBJ databases">
        <authorList>
            <person name="Chiriac C."/>
            <person name="Salcher M."/>
            <person name="Ghai R."/>
            <person name="Kavagutti S V."/>
        </authorList>
    </citation>
    <scope>NUCLEOTIDE SEQUENCE</scope>
</reference>
<dbReference type="Pfam" id="PF04280">
    <property type="entry name" value="Tim44"/>
    <property type="match status" value="1"/>
</dbReference>
<dbReference type="SMART" id="SM00978">
    <property type="entry name" value="Tim44"/>
    <property type="match status" value="1"/>
</dbReference>
<keyword evidence="1" id="KW-0812">Transmembrane</keyword>
<evidence type="ECO:0000256" key="1">
    <source>
        <dbReference type="SAM" id="Phobius"/>
    </source>
</evidence>
<accession>A0A6J7JE98</accession>
<dbReference type="AlphaFoldDB" id="A0A6J7JE98"/>
<dbReference type="SUPFAM" id="SSF54427">
    <property type="entry name" value="NTF2-like"/>
    <property type="match status" value="1"/>
</dbReference>
<feature type="transmembrane region" description="Helical" evidence="1">
    <location>
        <begin position="54"/>
        <end position="78"/>
    </location>
</feature>
<evidence type="ECO:0000259" key="2">
    <source>
        <dbReference type="SMART" id="SM00978"/>
    </source>
</evidence>
<proteinExistence type="predicted"/>
<protein>
    <submittedName>
        <fullName evidence="3">Unannotated protein</fullName>
    </submittedName>
</protein>
<sequence length="434" mass="46349">MDVIPLITAAAGGGSSGFGGGGGFSGGGGGFSGGGGRYYGGGGGGIYVGSGAGWVVLAIVVIVIAFLLLGVISTWLMMRRMRQRLEERDTQVRRAAAEAAEDDAAFAVERVTGDVGVMFHAIQGAWDARDEDALAQLVGPDLMVEWRRRLRDFARRGWHNRVRVVTGPVVRYVGLTNREDDAEDRVVVHIDATLEDYVEADGRRIMRDGTAASTVDLREFWTLAKREGRWTLVSIEQDTEGAHNLSAPLVASPWADERVRDAAVIEGALADTPGPDVATADLVSVSLAEDAHAQALDLSLADARFAPDVLTVAARRAAQAWAEAVDGDDAPLAAVATPAAVATLLYGGDETRRTRLVVRGPQLEQVTVELLLPSPEPARMRIAVRVRGRRYVEDRDTAAIISGSKDTETTFTEHWMLALDGPAAMPWRLTGVSA</sequence>
<gene>
    <name evidence="3" type="ORF">UFOPK3674_01866</name>
</gene>
<organism evidence="3">
    <name type="scientific">freshwater metagenome</name>
    <dbReference type="NCBI Taxonomy" id="449393"/>
    <lineage>
        <taxon>unclassified sequences</taxon>
        <taxon>metagenomes</taxon>
        <taxon>ecological metagenomes</taxon>
    </lineage>
</organism>
<dbReference type="Gene3D" id="3.10.450.240">
    <property type="match status" value="1"/>
</dbReference>
<keyword evidence="1" id="KW-0472">Membrane</keyword>
<feature type="domain" description="Tim44-like" evidence="2">
    <location>
        <begin position="92"/>
        <end position="237"/>
    </location>
</feature>